<dbReference type="Proteomes" id="UP000187181">
    <property type="component" value="Unassembled WGS sequence"/>
</dbReference>
<dbReference type="PROSITE" id="PS51841">
    <property type="entry name" value="LTD"/>
    <property type="match status" value="2"/>
</dbReference>
<organism evidence="3 4">
    <name type="scientific">Pontibacter indicus</name>
    <dbReference type="NCBI Taxonomy" id="1317125"/>
    <lineage>
        <taxon>Bacteria</taxon>
        <taxon>Pseudomonadati</taxon>
        <taxon>Bacteroidota</taxon>
        <taxon>Cytophagia</taxon>
        <taxon>Cytophagales</taxon>
        <taxon>Hymenobacteraceae</taxon>
        <taxon>Pontibacter</taxon>
    </lineage>
</organism>
<sequence length="912" mass="99987">MKQTLRQAIQDSKIVTYHTRLQHAFRIATWVRGLAMGINYFISDLLRAGFTQKVLATGVLLLLPYLAAAQLQEDFSDGNFTQNPAWTGDVSGFMVNPQNQLQSNGPAVTGTILYLSTPSQAAVGTVWEFWANLRLATSSSNYADVFLIADKADLKAADVNGYFVRIGNTADEVSLFRKDAGRTPVMIINGQDKTVATSNNIVRVRVTRSLDYTWQLEIDVTGTGESYVSQGTVADATHMRSAWFGVLVRYSSANSQRFYFDDFRIRDTSPPVLESAQPLSPYTLELRFNESLDQERAQNTNSYTLNGNIKPSSAELTGSGTVLLSFAQSLRNGANTIAAAGIADLYDNILPNPVELTFQYALPPVLPGYNELLITEIMSRETPAVGLPAVEYIELHNPTEKVLTLQGIRFSDGTSTTTLPNVLLQPGEYAVVVPNTQVANFTDYGRVIGISNFPSLNNTGELLQLRQPNGRLIYAVHYNDTWYRDVAKRNGGWSLEMIDVTNPCAGADNWIASADPRGGTPAQPNSVAASIPDNTPPALGSVTALSPDRLLLRFNERLDSAQVADAGRYTLSPAGIDIASVQVVSPLFDEVVLYLNSPLQERQRYTLTATGIRDCAGNLSSQPLTATFALPSAPEPGDVVINEVLFNPRPGGVDFVELVNRSDKYINLQNWQLANTSNDSIANRRAITTTPYVLEPGQYVVLTTNPENIKNNYPAAHEATFLRMASLPSYPDAAGSVIVLQPDGRLADRFDYNERMHFSLIDDRNGISLERVRLEGPTTADNFHSAATSLGATPGYLNSQSQSGIAVQNIFTIEPKVFSPDGDGYEDFTTINYSADQSGLVANITVFDAQGREVRKLVRNELLATDGFFRWDGTRQDGSKAAIGYYLFYIELFDLDGQKRVQKERVVIGGQL</sequence>
<dbReference type="RefSeq" id="WP_244554692.1">
    <property type="nucleotide sequence ID" value="NZ_FTPP01000002.1"/>
</dbReference>
<dbReference type="InterPro" id="IPR014755">
    <property type="entry name" value="Cu-Rt/internalin_Ig-like"/>
</dbReference>
<accession>A0A1R3XHK4</accession>
<dbReference type="Gene3D" id="2.60.40.4070">
    <property type="match status" value="1"/>
</dbReference>
<dbReference type="Pfam" id="PF13205">
    <property type="entry name" value="Big_5"/>
    <property type="match status" value="1"/>
</dbReference>
<keyword evidence="4" id="KW-1185">Reference proteome</keyword>
<dbReference type="EMBL" id="FTPP01000002">
    <property type="protein sequence ID" value="SIT90860.1"/>
    <property type="molecule type" value="Genomic_DNA"/>
</dbReference>
<feature type="domain" description="LTD" evidence="2">
    <location>
        <begin position="357"/>
        <end position="538"/>
    </location>
</feature>
<dbReference type="AlphaFoldDB" id="A0A1R3XHK4"/>
<dbReference type="InterPro" id="IPR032812">
    <property type="entry name" value="SbsA_Ig"/>
</dbReference>
<proteinExistence type="predicted"/>
<dbReference type="SUPFAM" id="SSF74853">
    <property type="entry name" value="Lamin A/C globular tail domain"/>
    <property type="match status" value="1"/>
</dbReference>
<evidence type="ECO:0000313" key="4">
    <source>
        <dbReference type="Proteomes" id="UP000187181"/>
    </source>
</evidence>
<dbReference type="Pfam" id="PF13585">
    <property type="entry name" value="CHU_C"/>
    <property type="match status" value="1"/>
</dbReference>
<keyword evidence="1" id="KW-0732">Signal</keyword>
<dbReference type="InterPro" id="IPR036415">
    <property type="entry name" value="Lamin_tail_dom_sf"/>
</dbReference>
<reference evidence="4" key="1">
    <citation type="submission" date="2017-01" db="EMBL/GenBank/DDBJ databases">
        <authorList>
            <person name="Varghese N."/>
            <person name="Submissions S."/>
        </authorList>
    </citation>
    <scope>NUCLEOTIDE SEQUENCE [LARGE SCALE GENOMIC DNA]</scope>
    <source>
        <strain evidence="4">LP100</strain>
    </source>
</reference>
<feature type="domain" description="LTD" evidence="2">
    <location>
        <begin position="624"/>
        <end position="754"/>
    </location>
</feature>
<dbReference type="Gene3D" id="2.60.40.1220">
    <property type="match status" value="2"/>
</dbReference>
<dbReference type="STRING" id="1317125.SAMN05444128_2396"/>
<gene>
    <name evidence="3" type="ORF">SAMN05444128_2396</name>
</gene>
<name>A0A1R3XHK4_9BACT</name>
<evidence type="ECO:0000259" key="2">
    <source>
        <dbReference type="PROSITE" id="PS51841"/>
    </source>
</evidence>
<evidence type="ECO:0000313" key="3">
    <source>
        <dbReference type="EMBL" id="SIT90860.1"/>
    </source>
</evidence>
<dbReference type="Pfam" id="PF00932">
    <property type="entry name" value="LTD"/>
    <property type="match status" value="2"/>
</dbReference>
<evidence type="ECO:0000256" key="1">
    <source>
        <dbReference type="ARBA" id="ARBA00022729"/>
    </source>
</evidence>
<dbReference type="InterPro" id="IPR001322">
    <property type="entry name" value="Lamin_tail_dom"/>
</dbReference>
<protein>
    <submittedName>
        <fullName evidence="3">C-terminal domain of CHU protein family protein</fullName>
    </submittedName>
</protein>
<dbReference type="Gene3D" id="2.60.40.1260">
    <property type="entry name" value="Lamin Tail domain"/>
    <property type="match status" value="1"/>
</dbReference>